<proteinExistence type="predicted"/>
<evidence type="ECO:0000313" key="1">
    <source>
        <dbReference type="EMBL" id="QDU59225.1"/>
    </source>
</evidence>
<evidence type="ECO:0000313" key="2">
    <source>
        <dbReference type="Proteomes" id="UP000317093"/>
    </source>
</evidence>
<dbReference type="Proteomes" id="UP000317093">
    <property type="component" value="Chromosome"/>
</dbReference>
<dbReference type="AlphaFoldDB" id="A0A518AWV9"/>
<organism evidence="1 2">
    <name type="scientific">Kolteria novifilia</name>
    <dbReference type="NCBI Taxonomy" id="2527975"/>
    <lineage>
        <taxon>Bacteria</taxon>
        <taxon>Pseudomonadati</taxon>
        <taxon>Planctomycetota</taxon>
        <taxon>Planctomycetia</taxon>
        <taxon>Kolteriales</taxon>
        <taxon>Kolteriaceae</taxon>
        <taxon>Kolteria</taxon>
    </lineage>
</organism>
<accession>A0A518AWV9</accession>
<dbReference type="KEGG" id="knv:Pan216_00520"/>
<name>A0A518AWV9_9BACT</name>
<protein>
    <submittedName>
        <fullName evidence="1">Uncharacterized protein</fullName>
    </submittedName>
</protein>
<sequence length="248" mass="28723">MDTATPRKALFVVVFTLSIVASFFAFPRFGQAEEKSRYYMVIFAYEGGTRLRPRAHCFASFLKTTPRDSRVHVSRKLSDLRVTTSPPRNQKVETKTISWYYTSEEMRMFSPPQRGVNRSLDWTLKFAAKHRLNVYQWGPYEIKPELYKRAIKQHDRLRNGHMLWSALDVVGRSRGSACNCIHAIADIDTRHGRLRTGISVGRSASEKLATHLRPWIIEPSRQYDWLEAHLGIEKRPIIDVSDQIASNR</sequence>
<dbReference type="OrthoDB" id="213465at2"/>
<keyword evidence="2" id="KW-1185">Reference proteome</keyword>
<dbReference type="RefSeq" id="WP_145253257.1">
    <property type="nucleotide sequence ID" value="NZ_CP036279.1"/>
</dbReference>
<gene>
    <name evidence="1" type="ORF">Pan216_00520</name>
</gene>
<reference evidence="1 2" key="1">
    <citation type="submission" date="2019-02" db="EMBL/GenBank/DDBJ databases">
        <title>Deep-cultivation of Planctomycetes and their phenomic and genomic characterization uncovers novel biology.</title>
        <authorList>
            <person name="Wiegand S."/>
            <person name="Jogler M."/>
            <person name="Boedeker C."/>
            <person name="Pinto D."/>
            <person name="Vollmers J."/>
            <person name="Rivas-Marin E."/>
            <person name="Kohn T."/>
            <person name="Peeters S.H."/>
            <person name="Heuer A."/>
            <person name="Rast P."/>
            <person name="Oberbeckmann S."/>
            <person name="Bunk B."/>
            <person name="Jeske O."/>
            <person name="Meyerdierks A."/>
            <person name="Storesund J.E."/>
            <person name="Kallscheuer N."/>
            <person name="Luecker S."/>
            <person name="Lage O.M."/>
            <person name="Pohl T."/>
            <person name="Merkel B.J."/>
            <person name="Hornburger P."/>
            <person name="Mueller R.-W."/>
            <person name="Bruemmer F."/>
            <person name="Labrenz M."/>
            <person name="Spormann A.M."/>
            <person name="Op den Camp H."/>
            <person name="Overmann J."/>
            <person name="Amann R."/>
            <person name="Jetten M.S.M."/>
            <person name="Mascher T."/>
            <person name="Medema M.H."/>
            <person name="Devos D.P."/>
            <person name="Kaster A.-K."/>
            <person name="Ovreas L."/>
            <person name="Rohde M."/>
            <person name="Galperin M.Y."/>
            <person name="Jogler C."/>
        </authorList>
    </citation>
    <scope>NUCLEOTIDE SEQUENCE [LARGE SCALE GENOMIC DNA]</scope>
    <source>
        <strain evidence="1 2">Pan216</strain>
    </source>
</reference>
<dbReference type="EMBL" id="CP036279">
    <property type="protein sequence ID" value="QDU59225.1"/>
    <property type="molecule type" value="Genomic_DNA"/>
</dbReference>